<evidence type="ECO:0000313" key="2">
    <source>
        <dbReference type="EMBL" id="KAE9287165.1"/>
    </source>
</evidence>
<accession>A0A6G0QGX6</accession>
<evidence type="ECO:0008006" key="4">
    <source>
        <dbReference type="Google" id="ProtNLM"/>
    </source>
</evidence>
<organism evidence="2 3">
    <name type="scientific">Phytophthora fragariae</name>
    <dbReference type="NCBI Taxonomy" id="53985"/>
    <lineage>
        <taxon>Eukaryota</taxon>
        <taxon>Sar</taxon>
        <taxon>Stramenopiles</taxon>
        <taxon>Oomycota</taxon>
        <taxon>Peronosporomycetes</taxon>
        <taxon>Peronosporales</taxon>
        <taxon>Peronosporaceae</taxon>
        <taxon>Phytophthora</taxon>
    </lineage>
</organism>
<gene>
    <name evidence="2" type="ORF">PF008_g26485</name>
</gene>
<dbReference type="PANTHER" id="PTHR42648">
    <property type="entry name" value="TRANSPOSASE, PUTATIVE-RELATED"/>
    <property type="match status" value="1"/>
</dbReference>
<dbReference type="AlphaFoldDB" id="A0A6G0QGX6"/>
<dbReference type="PANTHER" id="PTHR42648:SF28">
    <property type="entry name" value="TRANSPOSON-ENCODED PROTEIN WITH RIBONUCLEASE H-LIKE AND RETROVIRUS ZINC FINGER-LIKE DOMAINS"/>
    <property type="match status" value="1"/>
</dbReference>
<comment type="caution">
    <text evidence="2">The sequence shown here is derived from an EMBL/GenBank/DDBJ whole genome shotgun (WGS) entry which is preliminary data.</text>
</comment>
<evidence type="ECO:0000313" key="3">
    <source>
        <dbReference type="Proteomes" id="UP000486351"/>
    </source>
</evidence>
<dbReference type="EMBL" id="QXFY01003237">
    <property type="protein sequence ID" value="KAE9287165.1"/>
    <property type="molecule type" value="Genomic_DNA"/>
</dbReference>
<feature type="compositionally biased region" description="Basic and acidic residues" evidence="1">
    <location>
        <begin position="136"/>
        <end position="147"/>
    </location>
</feature>
<evidence type="ECO:0000256" key="1">
    <source>
        <dbReference type="SAM" id="MobiDB-lite"/>
    </source>
</evidence>
<protein>
    <recommendedName>
        <fullName evidence="4">Integrase catalytic domain-containing protein</fullName>
    </recommendedName>
</protein>
<dbReference type="Proteomes" id="UP000486351">
    <property type="component" value="Unassembled WGS sequence"/>
</dbReference>
<dbReference type="InterPro" id="IPR039537">
    <property type="entry name" value="Retrotran_Ty1/copia-like"/>
</dbReference>
<feature type="region of interest" description="Disordered" evidence="1">
    <location>
        <begin position="133"/>
        <end position="156"/>
    </location>
</feature>
<reference evidence="2 3" key="1">
    <citation type="submission" date="2018-09" db="EMBL/GenBank/DDBJ databases">
        <title>Genomic investigation of the strawberry pathogen Phytophthora fragariae indicates pathogenicity is determined by transcriptional variation in three key races.</title>
        <authorList>
            <person name="Adams T.M."/>
            <person name="Armitage A.D."/>
            <person name="Sobczyk M.K."/>
            <person name="Bates H.J."/>
            <person name="Dunwell J.M."/>
            <person name="Nellist C.F."/>
            <person name="Harrison R.J."/>
        </authorList>
    </citation>
    <scope>NUCLEOTIDE SEQUENCE [LARGE SCALE GENOMIC DNA]</scope>
    <source>
        <strain evidence="2 3">NOV-77</strain>
    </source>
</reference>
<proteinExistence type="predicted"/>
<name>A0A6G0QGX6_9STRA</name>
<sequence>MIRTVTEMAAAMMIESSLPDYLWEEAHQHAAYIRNRVLPKTSPVTPHERIFNAKPDLTRLLIFGQALVMRIPDQVRRKHLRFYGRGSIGAFVAFSEEIKGYKVYIPGAGGRSIKETTDITPLDTMLHQTVELNDADDTRQTGEEPHQVKRTNITRV</sequence>